<comment type="catalytic activity">
    <reaction evidence="1">
        <text>[protein]-peptidylproline (omega=180) = [protein]-peptidylproline (omega=0)</text>
        <dbReference type="Rhea" id="RHEA:16237"/>
        <dbReference type="Rhea" id="RHEA-COMP:10747"/>
        <dbReference type="Rhea" id="RHEA-COMP:10748"/>
        <dbReference type="ChEBI" id="CHEBI:83833"/>
        <dbReference type="ChEBI" id="CHEBI:83834"/>
        <dbReference type="EC" id="5.2.1.8"/>
    </reaction>
</comment>
<dbReference type="STRING" id="128403.WA1_43070"/>
<evidence type="ECO:0000256" key="5">
    <source>
        <dbReference type="ARBA" id="ARBA00023235"/>
    </source>
</evidence>
<dbReference type="InterPro" id="IPR050245">
    <property type="entry name" value="PrsA_foldase"/>
</dbReference>
<sequence>MLETVTITSEDIIQQLKLSCKIPEILKEVLTRKVVEEAAKEAGIEVNDEALQKSADAFRLINKLTSAEETWLWLQKHCLSVEDFEQIAYLSFTSGLLAKHLFADKIEPYFFANQLEYTGVVMYEVILDDEDLAIELYYMIKEGEISFYDVAHKYIEDTELRRKCGYRGIVYRKDLKPEISAAVFTTHQRELLKPIVTSSGIHLILVEEILQPQLDEKLRSQILSEFFSEWLKQKILQVKVLQKL</sequence>
<organism evidence="8 9">
    <name type="scientific">Scytonema hofmannii PCC 7110</name>
    <dbReference type="NCBI Taxonomy" id="128403"/>
    <lineage>
        <taxon>Bacteria</taxon>
        <taxon>Bacillati</taxon>
        <taxon>Cyanobacteriota</taxon>
        <taxon>Cyanophyceae</taxon>
        <taxon>Nostocales</taxon>
        <taxon>Scytonemataceae</taxon>
        <taxon>Scytonema</taxon>
    </lineage>
</organism>
<dbReference type="GO" id="GO:0003755">
    <property type="term" value="F:peptidyl-prolyl cis-trans isomerase activity"/>
    <property type="evidence" value="ECO:0007669"/>
    <property type="project" value="UniProtKB-KW"/>
</dbReference>
<dbReference type="EMBL" id="ANNX02000047">
    <property type="protein sequence ID" value="KYC36482.1"/>
    <property type="molecule type" value="Genomic_DNA"/>
</dbReference>
<protein>
    <recommendedName>
        <fullName evidence="2">peptidylprolyl isomerase</fullName>
        <ecNumber evidence="2">5.2.1.8</ecNumber>
    </recommendedName>
</protein>
<dbReference type="Proteomes" id="UP000076925">
    <property type="component" value="Unassembled WGS sequence"/>
</dbReference>
<evidence type="ECO:0000256" key="1">
    <source>
        <dbReference type="ARBA" id="ARBA00000971"/>
    </source>
</evidence>
<dbReference type="SUPFAM" id="SSF54534">
    <property type="entry name" value="FKBP-like"/>
    <property type="match status" value="1"/>
</dbReference>
<reference evidence="8 9" key="1">
    <citation type="journal article" date="2013" name="Genome Biol. Evol.">
        <title>Genomes of Stigonematalean cyanobacteria (subsection V) and the evolution of oxygenic photosynthesis from prokaryotes to plastids.</title>
        <authorList>
            <person name="Dagan T."/>
            <person name="Roettger M."/>
            <person name="Stucken K."/>
            <person name="Landan G."/>
            <person name="Koch R."/>
            <person name="Major P."/>
            <person name="Gould S.B."/>
            <person name="Goremykin V.V."/>
            <person name="Rippka R."/>
            <person name="Tandeau de Marsac N."/>
            <person name="Gugger M."/>
            <person name="Lockhart P.J."/>
            <person name="Allen J.F."/>
            <person name="Brune I."/>
            <person name="Maus I."/>
            <person name="Puhler A."/>
            <person name="Martin W.F."/>
        </authorList>
    </citation>
    <scope>NUCLEOTIDE SEQUENCE [LARGE SCALE GENOMIC DNA]</scope>
    <source>
        <strain evidence="8 9">PCC 7110</strain>
    </source>
</reference>
<evidence type="ECO:0000256" key="3">
    <source>
        <dbReference type="ARBA" id="ARBA00022729"/>
    </source>
</evidence>
<evidence type="ECO:0000313" key="8">
    <source>
        <dbReference type="EMBL" id="KYC36482.1"/>
    </source>
</evidence>
<dbReference type="Gene3D" id="3.10.50.40">
    <property type="match status" value="1"/>
</dbReference>
<comment type="caution">
    <text evidence="8">The sequence shown here is derived from an EMBL/GenBank/DDBJ whole genome shotgun (WGS) entry which is preliminary data.</text>
</comment>
<evidence type="ECO:0000313" key="9">
    <source>
        <dbReference type="Proteomes" id="UP000076925"/>
    </source>
</evidence>
<keyword evidence="3" id="KW-0732">Signal</keyword>
<dbReference type="PROSITE" id="PS50198">
    <property type="entry name" value="PPIC_PPIASE_2"/>
    <property type="match status" value="1"/>
</dbReference>
<evidence type="ECO:0000256" key="4">
    <source>
        <dbReference type="ARBA" id="ARBA00023110"/>
    </source>
</evidence>
<dbReference type="InterPro" id="IPR027304">
    <property type="entry name" value="Trigger_fact/SurA_dom_sf"/>
</dbReference>
<feature type="domain" description="PpiC" evidence="7">
    <location>
        <begin position="125"/>
        <end position="208"/>
    </location>
</feature>
<keyword evidence="9" id="KW-1185">Reference proteome</keyword>
<keyword evidence="4 6" id="KW-0697">Rotamase</keyword>
<dbReference type="RefSeq" id="WP_017748218.1">
    <property type="nucleotide sequence ID" value="NZ_KQ976354.1"/>
</dbReference>
<proteinExistence type="predicted"/>
<evidence type="ECO:0000256" key="6">
    <source>
        <dbReference type="PROSITE-ProRule" id="PRU00278"/>
    </source>
</evidence>
<evidence type="ECO:0000256" key="2">
    <source>
        <dbReference type="ARBA" id="ARBA00013194"/>
    </source>
</evidence>
<dbReference type="InterPro" id="IPR046357">
    <property type="entry name" value="PPIase_dom_sf"/>
</dbReference>
<dbReference type="EC" id="5.2.1.8" evidence="2"/>
<name>A0A139WVL5_9CYAN</name>
<dbReference type="AlphaFoldDB" id="A0A139WVL5"/>
<accession>A0A139WVL5</accession>
<dbReference type="PANTHER" id="PTHR47245">
    <property type="entry name" value="PEPTIDYLPROLYL ISOMERASE"/>
    <property type="match status" value="1"/>
</dbReference>
<dbReference type="SUPFAM" id="SSF109998">
    <property type="entry name" value="Triger factor/SurA peptide-binding domain-like"/>
    <property type="match status" value="1"/>
</dbReference>
<dbReference type="OrthoDB" id="530022at2"/>
<gene>
    <name evidence="8" type="ORF">WA1_43070</name>
</gene>
<keyword evidence="5 6" id="KW-0413">Isomerase</keyword>
<evidence type="ECO:0000259" key="7">
    <source>
        <dbReference type="PROSITE" id="PS50198"/>
    </source>
</evidence>
<dbReference type="PANTHER" id="PTHR47245:SF1">
    <property type="entry name" value="FOLDASE PROTEIN PRSA"/>
    <property type="match status" value="1"/>
</dbReference>
<dbReference type="InterPro" id="IPR000297">
    <property type="entry name" value="PPIase_PpiC"/>
</dbReference>
<dbReference type="Pfam" id="PF00639">
    <property type="entry name" value="Rotamase"/>
    <property type="match status" value="1"/>
</dbReference>